<dbReference type="PROSITE" id="PS00092">
    <property type="entry name" value="N6_MTASE"/>
    <property type="match status" value="1"/>
</dbReference>
<organism evidence="3 4">
    <name type="scientific">Mariprofundus erugo</name>
    <dbReference type="NCBI Taxonomy" id="2528639"/>
    <lineage>
        <taxon>Bacteria</taxon>
        <taxon>Pseudomonadati</taxon>
        <taxon>Pseudomonadota</taxon>
        <taxon>Candidatius Mariprofundia</taxon>
        <taxon>Mariprofundales</taxon>
        <taxon>Mariprofundaceae</taxon>
        <taxon>Mariprofundus</taxon>
    </lineage>
</organism>
<dbReference type="Gene3D" id="3.40.50.150">
    <property type="entry name" value="Vaccinia Virus protein VP39"/>
    <property type="match status" value="1"/>
</dbReference>
<dbReference type="PIRSF" id="PIRSF004553">
    <property type="entry name" value="CHP00095"/>
    <property type="match status" value="1"/>
</dbReference>
<accession>A0A5R9GV88</accession>
<comment type="caution">
    <text evidence="3">The sequence shown here is derived from an EMBL/GenBank/DDBJ whole genome shotgun (WGS) entry which is preliminary data.</text>
</comment>
<keyword evidence="1 3" id="KW-0489">Methyltransferase</keyword>
<dbReference type="PANTHER" id="PTHR43542:SF1">
    <property type="entry name" value="METHYLTRANSFERASE"/>
    <property type="match status" value="1"/>
</dbReference>
<proteinExistence type="predicted"/>
<dbReference type="InterPro" id="IPR002052">
    <property type="entry name" value="DNA_methylase_N6_adenine_CS"/>
</dbReference>
<dbReference type="InterPro" id="IPR004398">
    <property type="entry name" value="RNA_MeTrfase_RsmD"/>
</dbReference>
<dbReference type="PANTHER" id="PTHR43542">
    <property type="entry name" value="METHYLTRANSFERASE"/>
    <property type="match status" value="1"/>
</dbReference>
<dbReference type="GO" id="GO:0003676">
    <property type="term" value="F:nucleic acid binding"/>
    <property type="evidence" value="ECO:0007669"/>
    <property type="project" value="InterPro"/>
</dbReference>
<reference evidence="3 4" key="1">
    <citation type="journal article" date="2019" name="Appl. Environ. Microbiol.">
        <title>Environmental Evidence and Genomic Insight of Iron-oxidizing Bacteria Preference Towards More Corrosion Resistant Stainless Steel at Higher Salinities.</title>
        <authorList>
            <person name="Garrison C.E."/>
            <person name="Price K.A."/>
            <person name="Field E.K."/>
        </authorList>
    </citation>
    <scope>NUCLEOTIDE SEQUENCE [LARGE SCALE GENOMIC DNA]</scope>
    <source>
        <strain evidence="3 4">P3</strain>
    </source>
</reference>
<sequence>MNITAGTLRGRKLQVPDLPGLRPTPAKVRQALFNILADVDGMRILDLFAGSGVMALEALSRGAASAISIEQQRPATRAMELIRTGWKLEEQWKVMSASVEKGLATLSGHHFDLIFADPPYNKAFTTLLPQWLDQHAISCELLVMEEAARVEPEWPAGWQCRQSRRYGDTTLHFLSHI</sequence>
<dbReference type="AlphaFoldDB" id="A0A5R9GV88"/>
<protein>
    <submittedName>
        <fullName evidence="3">16S rRNA (Guanine(966)-N(2))-methyltransferase RsmD</fullName>
        <ecNumber evidence="3">2.1.1.171</ecNumber>
    </submittedName>
</protein>
<dbReference type="RefSeq" id="WP_138238328.1">
    <property type="nucleotide sequence ID" value="NZ_VBRY01000002.1"/>
</dbReference>
<evidence type="ECO:0000313" key="4">
    <source>
        <dbReference type="Proteomes" id="UP000306585"/>
    </source>
</evidence>
<name>A0A5R9GV88_9PROT</name>
<dbReference type="Proteomes" id="UP000306585">
    <property type="component" value="Unassembled WGS sequence"/>
</dbReference>
<evidence type="ECO:0000256" key="2">
    <source>
        <dbReference type="ARBA" id="ARBA00022679"/>
    </source>
</evidence>
<dbReference type="GO" id="GO:0052913">
    <property type="term" value="F:16S rRNA (guanine(966)-N(2))-methyltransferase activity"/>
    <property type="evidence" value="ECO:0007669"/>
    <property type="project" value="UniProtKB-EC"/>
</dbReference>
<evidence type="ECO:0000256" key="1">
    <source>
        <dbReference type="ARBA" id="ARBA00022603"/>
    </source>
</evidence>
<dbReference type="InterPro" id="IPR029063">
    <property type="entry name" value="SAM-dependent_MTases_sf"/>
</dbReference>
<evidence type="ECO:0000313" key="3">
    <source>
        <dbReference type="EMBL" id="TLS68709.1"/>
    </source>
</evidence>
<dbReference type="CDD" id="cd02440">
    <property type="entry name" value="AdoMet_MTases"/>
    <property type="match status" value="1"/>
</dbReference>
<dbReference type="NCBIfam" id="TIGR00095">
    <property type="entry name" value="16S rRNA (guanine(966)-N(2))-methyltransferase RsmD"/>
    <property type="match status" value="1"/>
</dbReference>
<dbReference type="EC" id="2.1.1.171" evidence="3"/>
<dbReference type="SUPFAM" id="SSF53335">
    <property type="entry name" value="S-adenosyl-L-methionine-dependent methyltransferases"/>
    <property type="match status" value="1"/>
</dbReference>
<keyword evidence="4" id="KW-1185">Reference proteome</keyword>
<keyword evidence="2 3" id="KW-0808">Transferase</keyword>
<dbReference type="Pfam" id="PF03602">
    <property type="entry name" value="Cons_hypoth95"/>
    <property type="match status" value="1"/>
</dbReference>
<dbReference type="EMBL" id="VBRY01000002">
    <property type="protein sequence ID" value="TLS68709.1"/>
    <property type="molecule type" value="Genomic_DNA"/>
</dbReference>
<gene>
    <name evidence="3" type="primary">rsmD</name>
    <name evidence="3" type="ORF">FEF65_03160</name>
</gene>